<accession>A0ABW6PRP7</accession>
<gene>
    <name evidence="6" type="ORF">ACFYTF_19895</name>
</gene>
<keyword evidence="4" id="KW-0472">Membrane</keyword>
<dbReference type="RefSeq" id="WP_052313967.1">
    <property type="nucleotide sequence ID" value="NZ_JBIAMX010000012.1"/>
</dbReference>
<dbReference type="EMBL" id="JBIAMX010000012">
    <property type="protein sequence ID" value="MFF0545097.1"/>
    <property type="molecule type" value="Genomic_DNA"/>
</dbReference>
<keyword evidence="2" id="KW-0812">Transmembrane</keyword>
<evidence type="ECO:0000313" key="7">
    <source>
        <dbReference type="Proteomes" id="UP001601444"/>
    </source>
</evidence>
<feature type="compositionally biased region" description="Basic and acidic residues" evidence="5">
    <location>
        <begin position="226"/>
        <end position="237"/>
    </location>
</feature>
<evidence type="ECO:0000256" key="1">
    <source>
        <dbReference type="ARBA" id="ARBA00004141"/>
    </source>
</evidence>
<evidence type="ECO:0000256" key="4">
    <source>
        <dbReference type="ARBA" id="ARBA00023136"/>
    </source>
</evidence>
<evidence type="ECO:0000313" key="6">
    <source>
        <dbReference type="EMBL" id="MFF0545097.1"/>
    </source>
</evidence>
<reference evidence="6 7" key="1">
    <citation type="submission" date="2024-10" db="EMBL/GenBank/DDBJ databases">
        <title>The Natural Products Discovery Center: Release of the First 8490 Sequenced Strains for Exploring Actinobacteria Biosynthetic Diversity.</title>
        <authorList>
            <person name="Kalkreuter E."/>
            <person name="Kautsar S.A."/>
            <person name="Yang D."/>
            <person name="Bader C.D."/>
            <person name="Teijaro C.N."/>
            <person name="Fluegel L."/>
            <person name="Davis C.M."/>
            <person name="Simpson J.R."/>
            <person name="Lauterbach L."/>
            <person name="Steele A.D."/>
            <person name="Gui C."/>
            <person name="Meng S."/>
            <person name="Li G."/>
            <person name="Viehrig K."/>
            <person name="Ye F."/>
            <person name="Su P."/>
            <person name="Kiefer A.F."/>
            <person name="Nichols A."/>
            <person name="Cepeda A.J."/>
            <person name="Yan W."/>
            <person name="Fan B."/>
            <person name="Jiang Y."/>
            <person name="Adhikari A."/>
            <person name="Zheng C.-J."/>
            <person name="Schuster L."/>
            <person name="Cowan T.M."/>
            <person name="Smanski M.J."/>
            <person name="Chevrette M.G."/>
            <person name="De Carvalho L.P.S."/>
            <person name="Shen B."/>
        </authorList>
    </citation>
    <scope>NUCLEOTIDE SEQUENCE [LARGE SCALE GENOMIC DNA]</scope>
    <source>
        <strain evidence="6 7">NPDC004045</strain>
    </source>
</reference>
<comment type="caution">
    <text evidence="6">The sequence shown here is derived from an EMBL/GenBank/DDBJ whole genome shotgun (WGS) entry which is preliminary data.</text>
</comment>
<evidence type="ECO:0000256" key="5">
    <source>
        <dbReference type="SAM" id="MobiDB-lite"/>
    </source>
</evidence>
<dbReference type="Proteomes" id="UP001601444">
    <property type="component" value="Unassembled WGS sequence"/>
</dbReference>
<protein>
    <submittedName>
        <fullName evidence="6">DoxX family membrane protein</fullName>
    </submittedName>
</protein>
<organism evidence="6 7">
    <name type="scientific">Nocardia thailandica</name>
    <dbReference type="NCBI Taxonomy" id="257275"/>
    <lineage>
        <taxon>Bacteria</taxon>
        <taxon>Bacillati</taxon>
        <taxon>Actinomycetota</taxon>
        <taxon>Actinomycetes</taxon>
        <taxon>Mycobacteriales</taxon>
        <taxon>Nocardiaceae</taxon>
        <taxon>Nocardia</taxon>
    </lineage>
</organism>
<dbReference type="Pfam" id="PF07681">
    <property type="entry name" value="DoxX"/>
    <property type="match status" value="1"/>
</dbReference>
<feature type="region of interest" description="Disordered" evidence="5">
    <location>
        <begin position="218"/>
        <end position="237"/>
    </location>
</feature>
<keyword evidence="7" id="KW-1185">Reference proteome</keyword>
<sequence length="237" mass="25058">MIRRVARTLLAGTFVANGVAGLLAPRSRVLAAETLADKARETLPDTAAQRVPADPSVLLTVSSVVQVVGGLTLATGRFPRLSALALSATVPPRAVVEKDFWAEKDPVVRSVKRSAFFQDLAVLGGLLITVVDTDGKPAPGIRARAEAYELADRGETFVGHAADRGGELVGRAREEGAELAGAVRSHGRDLFERAREDGPRLAEAAREEGKHLASVLRGGATQLGESVKERVEANTNR</sequence>
<keyword evidence="3" id="KW-1133">Transmembrane helix</keyword>
<dbReference type="InterPro" id="IPR032808">
    <property type="entry name" value="DoxX"/>
</dbReference>
<proteinExistence type="predicted"/>
<evidence type="ECO:0000256" key="2">
    <source>
        <dbReference type="ARBA" id="ARBA00022692"/>
    </source>
</evidence>
<comment type="subcellular location">
    <subcellularLocation>
        <location evidence="1">Membrane</location>
        <topology evidence="1">Multi-pass membrane protein</topology>
    </subcellularLocation>
</comment>
<name>A0ABW6PRP7_9NOCA</name>
<evidence type="ECO:0000256" key="3">
    <source>
        <dbReference type="ARBA" id="ARBA00022989"/>
    </source>
</evidence>